<dbReference type="AlphaFoldDB" id="A0A699UGK6"/>
<proteinExistence type="predicted"/>
<keyword evidence="1" id="KW-0695">RNA-directed DNA polymerase</keyword>
<keyword evidence="1" id="KW-0548">Nucleotidyltransferase</keyword>
<feature type="non-terminal residue" evidence="1">
    <location>
        <position position="1"/>
    </location>
</feature>
<keyword evidence="1" id="KW-0808">Transferase</keyword>
<name>A0A699UGK6_TANCI</name>
<evidence type="ECO:0000313" key="1">
    <source>
        <dbReference type="EMBL" id="GFD20348.1"/>
    </source>
</evidence>
<organism evidence="1">
    <name type="scientific">Tanacetum cinerariifolium</name>
    <name type="common">Dalmatian daisy</name>
    <name type="synonym">Chrysanthemum cinerariifolium</name>
    <dbReference type="NCBI Taxonomy" id="118510"/>
    <lineage>
        <taxon>Eukaryota</taxon>
        <taxon>Viridiplantae</taxon>
        <taxon>Streptophyta</taxon>
        <taxon>Embryophyta</taxon>
        <taxon>Tracheophyta</taxon>
        <taxon>Spermatophyta</taxon>
        <taxon>Magnoliopsida</taxon>
        <taxon>eudicotyledons</taxon>
        <taxon>Gunneridae</taxon>
        <taxon>Pentapetalae</taxon>
        <taxon>asterids</taxon>
        <taxon>campanulids</taxon>
        <taxon>Asterales</taxon>
        <taxon>Asteraceae</taxon>
        <taxon>Asteroideae</taxon>
        <taxon>Anthemideae</taxon>
        <taxon>Anthemidinae</taxon>
        <taxon>Tanacetum</taxon>
    </lineage>
</organism>
<reference evidence="1" key="1">
    <citation type="journal article" date="2019" name="Sci. Rep.">
        <title>Draft genome of Tanacetum cinerariifolium, the natural source of mosquito coil.</title>
        <authorList>
            <person name="Yamashiro T."/>
            <person name="Shiraishi A."/>
            <person name="Satake H."/>
            <person name="Nakayama K."/>
        </authorList>
    </citation>
    <scope>NUCLEOTIDE SEQUENCE</scope>
</reference>
<dbReference type="EMBL" id="BKCJ011321571">
    <property type="protein sequence ID" value="GFD20348.1"/>
    <property type="molecule type" value="Genomic_DNA"/>
</dbReference>
<sequence length="46" mass="5202">VNEFPDVFPEDLSGIPPERQVEFRIDLISIATPIAKTAFRTSRVTQ</sequence>
<gene>
    <name evidence="1" type="ORF">Tci_892317</name>
</gene>
<protein>
    <submittedName>
        <fullName evidence="1">Putative reverse transcriptase domain-containing protein</fullName>
    </submittedName>
</protein>
<comment type="caution">
    <text evidence="1">The sequence shown here is derived from an EMBL/GenBank/DDBJ whole genome shotgun (WGS) entry which is preliminary data.</text>
</comment>
<accession>A0A699UGK6</accession>
<dbReference type="GO" id="GO:0003964">
    <property type="term" value="F:RNA-directed DNA polymerase activity"/>
    <property type="evidence" value="ECO:0007669"/>
    <property type="project" value="UniProtKB-KW"/>
</dbReference>